<sequence length="193" mass="21656">MNTITVVSGLPRSGTSMTMRMLGAGGAPVLTDGLRAPDEDNLRGYFEFEPVKQKDRSWIPTARGKAVKMVYRLLYELPPDERYDVIFVRRRMSEILASQKKMLSRSGSRVTPLSDEQLAAIYEDEVKSALIWARAQPNFRLIEVSYNAVLSAPLEEAARIAAFLERPLDVEAMARAVDADLYRNRHAPDPTSP</sequence>
<dbReference type="InterPro" id="IPR027417">
    <property type="entry name" value="P-loop_NTPase"/>
</dbReference>
<organism evidence="1 2">
    <name type="scientific">Sorangium cellulosum</name>
    <name type="common">Polyangium cellulosum</name>
    <dbReference type="NCBI Taxonomy" id="56"/>
    <lineage>
        <taxon>Bacteria</taxon>
        <taxon>Pseudomonadati</taxon>
        <taxon>Myxococcota</taxon>
        <taxon>Polyangia</taxon>
        <taxon>Polyangiales</taxon>
        <taxon>Polyangiaceae</taxon>
        <taxon>Sorangium</taxon>
    </lineage>
</organism>
<dbReference type="SUPFAM" id="SSF52540">
    <property type="entry name" value="P-loop containing nucleoside triphosphate hydrolases"/>
    <property type="match status" value="1"/>
</dbReference>
<evidence type="ECO:0000313" key="1">
    <source>
        <dbReference type="EMBL" id="AUX26899.1"/>
    </source>
</evidence>
<evidence type="ECO:0008006" key="3">
    <source>
        <dbReference type="Google" id="ProtNLM"/>
    </source>
</evidence>
<dbReference type="EMBL" id="CP012670">
    <property type="protein sequence ID" value="AUX26899.1"/>
    <property type="molecule type" value="Genomic_DNA"/>
</dbReference>
<dbReference type="OrthoDB" id="9779418at2"/>
<dbReference type="Proteomes" id="UP000295781">
    <property type="component" value="Chromosome"/>
</dbReference>
<evidence type="ECO:0000313" key="2">
    <source>
        <dbReference type="Proteomes" id="UP000295781"/>
    </source>
</evidence>
<accession>A0A4P2QBC8</accession>
<dbReference type="AlphaFoldDB" id="A0A4P2QBC8"/>
<proteinExistence type="predicted"/>
<dbReference type="Gene3D" id="3.40.50.300">
    <property type="entry name" value="P-loop containing nucleotide triphosphate hydrolases"/>
    <property type="match status" value="1"/>
</dbReference>
<reference evidence="1 2" key="1">
    <citation type="submission" date="2015-09" db="EMBL/GenBank/DDBJ databases">
        <title>Sorangium comparison.</title>
        <authorList>
            <person name="Zaburannyi N."/>
            <person name="Bunk B."/>
            <person name="Overmann J."/>
            <person name="Mueller R."/>
        </authorList>
    </citation>
    <scope>NUCLEOTIDE SEQUENCE [LARGE SCALE GENOMIC DNA]</scope>
    <source>
        <strain evidence="1 2">So ceGT47</strain>
    </source>
</reference>
<name>A0A4P2QBC8_SORCE</name>
<gene>
    <name evidence="1" type="ORF">SOCEGT47_074690</name>
</gene>
<dbReference type="RefSeq" id="WP_129354806.1">
    <property type="nucleotide sequence ID" value="NZ_CP012670.1"/>
</dbReference>
<protein>
    <recommendedName>
        <fullName evidence="3">Sulfotransferase family protein</fullName>
    </recommendedName>
</protein>